<feature type="transmembrane region" description="Helical" evidence="6">
    <location>
        <begin position="400"/>
        <end position="419"/>
    </location>
</feature>
<comment type="subcellular location">
    <subcellularLocation>
        <location evidence="1">Cell membrane</location>
        <topology evidence="1">Multi-pass membrane protein</topology>
    </subcellularLocation>
</comment>
<feature type="transmembrane region" description="Helical" evidence="6">
    <location>
        <begin position="270"/>
        <end position="288"/>
    </location>
</feature>
<evidence type="ECO:0000256" key="5">
    <source>
        <dbReference type="ARBA" id="ARBA00023136"/>
    </source>
</evidence>
<feature type="transmembrane region" description="Helical" evidence="6">
    <location>
        <begin position="159"/>
        <end position="180"/>
    </location>
</feature>
<dbReference type="AlphaFoldDB" id="A0A0C3REP7"/>
<evidence type="ECO:0000256" key="3">
    <source>
        <dbReference type="ARBA" id="ARBA00022692"/>
    </source>
</evidence>
<dbReference type="Proteomes" id="UP000031937">
    <property type="component" value="Unassembled WGS sequence"/>
</dbReference>
<feature type="transmembrane region" description="Helical" evidence="6">
    <location>
        <begin position="228"/>
        <end position="250"/>
    </location>
</feature>
<evidence type="ECO:0000256" key="1">
    <source>
        <dbReference type="ARBA" id="ARBA00004651"/>
    </source>
</evidence>
<evidence type="ECO:0008006" key="11">
    <source>
        <dbReference type="Google" id="ProtNLM"/>
    </source>
</evidence>
<proteinExistence type="predicted"/>
<dbReference type="PANTHER" id="PTHR30250:SF11">
    <property type="entry name" value="O-ANTIGEN TRANSPORTER-RELATED"/>
    <property type="match status" value="1"/>
</dbReference>
<keyword evidence="3 6" id="KW-0812">Transmembrane</keyword>
<evidence type="ECO:0000313" key="9">
    <source>
        <dbReference type="Proteomes" id="UP000031937"/>
    </source>
</evidence>
<accession>A0A0C3REP7</accession>
<protein>
    <recommendedName>
        <fullName evidence="11">Polysaccharide biosynthesis protein C-terminal domain-containing protein</fullName>
    </recommendedName>
</protein>
<feature type="transmembrane region" description="Helical" evidence="6">
    <location>
        <begin position="341"/>
        <end position="359"/>
    </location>
</feature>
<evidence type="ECO:0000313" key="8">
    <source>
        <dbReference type="EMBL" id="KIO45026.1"/>
    </source>
</evidence>
<feature type="transmembrane region" description="Helical" evidence="6">
    <location>
        <begin position="431"/>
        <end position="454"/>
    </location>
</feature>
<keyword evidence="5 6" id="KW-0472">Membrane</keyword>
<dbReference type="PANTHER" id="PTHR30250">
    <property type="entry name" value="PST FAMILY PREDICTED COLANIC ACID TRANSPORTER"/>
    <property type="match status" value="1"/>
</dbReference>
<evidence type="ECO:0000256" key="2">
    <source>
        <dbReference type="ARBA" id="ARBA00022475"/>
    </source>
</evidence>
<organism evidence="8 10">
    <name type="scientific">Sanguibacteroides justesenii</name>
    <dbReference type="NCBI Taxonomy" id="1547597"/>
    <lineage>
        <taxon>Bacteria</taxon>
        <taxon>Pseudomonadati</taxon>
        <taxon>Bacteroidota</taxon>
        <taxon>Bacteroidia</taxon>
        <taxon>Bacteroidales</taxon>
        <taxon>Porphyromonadaceae</taxon>
        <taxon>Sanguibacteroides</taxon>
    </lineage>
</organism>
<name>A0A0C3REP7_9PORP</name>
<evidence type="ECO:0000256" key="4">
    <source>
        <dbReference type="ARBA" id="ARBA00022989"/>
    </source>
</evidence>
<reference evidence="8 10" key="1">
    <citation type="submission" date="2014-07" db="EMBL/GenBank/DDBJ databases">
        <title>Porphyromonadaceae bacterium OUH 308042 = ATCC BAA-2681 = DSM 28342 draft genome.</title>
        <authorList>
            <person name="Sydenham T.V."/>
            <person name="Hasman H."/>
            <person name="Justensen U.S."/>
        </authorList>
    </citation>
    <scope>NUCLEOTIDE SEQUENCE [LARGE SCALE GENOMIC DNA]</scope>
    <source>
        <strain evidence="8 10">OUH 308042</strain>
    </source>
</reference>
<sequence>MCKNVKNMPPAMGESRTAVTAWLGLANMASFCMSLALASILSRFMDQSAYGTYCQIFYVYNTLLIIFSLGLPKSYSYFLTLVPVNEGRSVVCKLNMLFMLLGALFSLTLFCGSGWIAGLLGNPMLDQYIRCFSPVPLLLMPVIGVEGVLTVYKKTRLIFIYVLISRLVTLVCVVMAVTVFDTGIKGAVTGFVVASALTCAVGLLLMYIPFSGIGSVCSSLRLVDVFRFSLPVFYAGIYGFIILSSSPFFVSRYFGECEFAVFANGFRELPLANMIVSAVGTVMLPEFLRMRCAGTSKSEYVSLWNRTVYKSAALIYPVAIYCFIFAEDIMMFLFGNGYQDAAHLFRIITVVNFVRVLPYGPIMFAVGKGNVFANIHLFIAILIVCLDIVCVRFFPSFTGIAVIFVSTTILCLILLMKSISRMFDVSLSRMIPWGGLVRLLVSSLLAGLVSKVILELCNANGELVRFVIGSFAYLMVYIFVSRIAGIRYFSLIKSVLSTFRLKTNNP</sequence>
<feature type="transmembrane region" description="Helical" evidence="6">
    <location>
        <begin position="313"/>
        <end position="335"/>
    </location>
</feature>
<evidence type="ECO:0000313" key="10">
    <source>
        <dbReference type="Proteomes" id="UP000031980"/>
    </source>
</evidence>
<gene>
    <name evidence="8" type="ORF">BA92_08490</name>
    <name evidence="7" type="ORF">IE90_14115</name>
</gene>
<comment type="caution">
    <text evidence="8">The sequence shown here is derived from an EMBL/GenBank/DDBJ whole genome shotgun (WGS) entry which is preliminary data.</text>
</comment>
<dbReference type="EMBL" id="JPIU01000038">
    <property type="protein sequence ID" value="KIO45026.1"/>
    <property type="molecule type" value="Genomic_DNA"/>
</dbReference>
<feature type="transmembrane region" description="Helical" evidence="6">
    <location>
        <begin position="371"/>
        <end position="394"/>
    </location>
</feature>
<keyword evidence="4 6" id="KW-1133">Transmembrane helix</keyword>
<keyword evidence="2" id="KW-1003">Cell membrane</keyword>
<dbReference type="GO" id="GO:0005886">
    <property type="term" value="C:plasma membrane"/>
    <property type="evidence" value="ECO:0007669"/>
    <property type="project" value="UniProtKB-SubCell"/>
</dbReference>
<dbReference type="Proteomes" id="UP000031980">
    <property type="component" value="Unassembled WGS sequence"/>
</dbReference>
<dbReference type="Pfam" id="PF13440">
    <property type="entry name" value="Polysacc_synt_3"/>
    <property type="match status" value="1"/>
</dbReference>
<feature type="transmembrane region" description="Helical" evidence="6">
    <location>
        <begin position="466"/>
        <end position="484"/>
    </location>
</feature>
<evidence type="ECO:0000313" key="7">
    <source>
        <dbReference type="EMBL" id="KIO43316.1"/>
    </source>
</evidence>
<evidence type="ECO:0000256" key="6">
    <source>
        <dbReference type="SAM" id="Phobius"/>
    </source>
</evidence>
<feature type="transmembrane region" description="Helical" evidence="6">
    <location>
        <begin position="62"/>
        <end position="84"/>
    </location>
</feature>
<reference evidence="7 9" key="2">
    <citation type="submission" date="2014-07" db="EMBL/GenBank/DDBJ databases">
        <title>Porphyromonadaceae bacterium OUH 334697 = ATCC BAA-2682 = DSM 28341 draft genome.</title>
        <authorList>
            <person name="Sydenham T.V."/>
            <person name="Hasman H."/>
            <person name="Justesen U.S."/>
        </authorList>
    </citation>
    <scope>NUCLEOTIDE SEQUENCE [LARGE SCALE GENOMIC DNA]</scope>
    <source>
        <strain evidence="7 9">OUH 334697</strain>
    </source>
</reference>
<feature type="transmembrane region" description="Helical" evidence="6">
    <location>
        <begin position="96"/>
        <end position="120"/>
    </location>
</feature>
<dbReference type="EMBL" id="JPIT01000032">
    <property type="protein sequence ID" value="KIO43316.1"/>
    <property type="molecule type" value="Genomic_DNA"/>
</dbReference>
<feature type="transmembrane region" description="Helical" evidence="6">
    <location>
        <begin position="132"/>
        <end position="152"/>
    </location>
</feature>
<keyword evidence="10" id="KW-1185">Reference proteome</keyword>
<feature type="transmembrane region" description="Helical" evidence="6">
    <location>
        <begin position="186"/>
        <end position="208"/>
    </location>
</feature>
<dbReference type="InterPro" id="IPR050833">
    <property type="entry name" value="Poly_Biosynth_Transport"/>
</dbReference>